<dbReference type="Gene3D" id="1.10.10.10">
    <property type="entry name" value="Winged helix-like DNA-binding domain superfamily/Winged helix DNA-binding domain"/>
    <property type="match status" value="1"/>
</dbReference>
<dbReference type="Gene3D" id="3.40.50.2300">
    <property type="match status" value="1"/>
</dbReference>
<proteinExistence type="predicted"/>
<dbReference type="InterPro" id="IPR039420">
    <property type="entry name" value="WalR-like"/>
</dbReference>
<dbReference type="Gene3D" id="6.10.250.690">
    <property type="match status" value="1"/>
</dbReference>
<evidence type="ECO:0000259" key="8">
    <source>
        <dbReference type="PROSITE" id="PS50110"/>
    </source>
</evidence>
<feature type="domain" description="OmpR/PhoB-type" evidence="9">
    <location>
        <begin position="129"/>
        <end position="228"/>
    </location>
</feature>
<dbReference type="InterPro" id="IPR036388">
    <property type="entry name" value="WH-like_DNA-bd_sf"/>
</dbReference>
<dbReference type="InterPro" id="IPR001867">
    <property type="entry name" value="OmpR/PhoB-type_DNA-bd"/>
</dbReference>
<comment type="caution">
    <text evidence="10">The sequence shown here is derived from an EMBL/GenBank/DDBJ whole genome shotgun (WGS) entry which is preliminary data.</text>
</comment>
<evidence type="ECO:0000256" key="3">
    <source>
        <dbReference type="ARBA" id="ARBA00023015"/>
    </source>
</evidence>
<keyword evidence="1 6" id="KW-0597">Phosphoprotein</keyword>
<protein>
    <submittedName>
        <fullName evidence="10">Response regulator transcription factor</fullName>
    </submittedName>
</protein>
<evidence type="ECO:0000259" key="9">
    <source>
        <dbReference type="PROSITE" id="PS51755"/>
    </source>
</evidence>
<dbReference type="InterPro" id="IPR001789">
    <property type="entry name" value="Sig_transdc_resp-reg_receiver"/>
</dbReference>
<dbReference type="PROSITE" id="PS51755">
    <property type="entry name" value="OMPR_PHOB"/>
    <property type="match status" value="1"/>
</dbReference>
<dbReference type="RefSeq" id="WP_380964233.1">
    <property type="nucleotide sequence ID" value="NZ_JBHTCO010000004.1"/>
</dbReference>
<accession>A0ABW2PYH5</accession>
<keyword evidence="11" id="KW-1185">Reference proteome</keyword>
<evidence type="ECO:0000256" key="7">
    <source>
        <dbReference type="PROSITE-ProRule" id="PRU01091"/>
    </source>
</evidence>
<dbReference type="InterPro" id="IPR011006">
    <property type="entry name" value="CheY-like_superfamily"/>
</dbReference>
<dbReference type="EMBL" id="JBHTCO010000004">
    <property type="protein sequence ID" value="MFC7392281.1"/>
    <property type="molecule type" value="Genomic_DNA"/>
</dbReference>
<dbReference type="Pfam" id="PF00486">
    <property type="entry name" value="Trans_reg_C"/>
    <property type="match status" value="1"/>
</dbReference>
<evidence type="ECO:0000256" key="1">
    <source>
        <dbReference type="ARBA" id="ARBA00022553"/>
    </source>
</evidence>
<name>A0ABW2PYH5_9BACL</name>
<dbReference type="SMART" id="SM00862">
    <property type="entry name" value="Trans_reg_C"/>
    <property type="match status" value="1"/>
</dbReference>
<keyword evidence="5" id="KW-0804">Transcription</keyword>
<reference evidence="11" key="1">
    <citation type="journal article" date="2019" name="Int. J. Syst. Evol. Microbiol.">
        <title>The Global Catalogue of Microorganisms (GCM) 10K type strain sequencing project: providing services to taxonomists for standard genome sequencing and annotation.</title>
        <authorList>
            <consortium name="The Broad Institute Genomics Platform"/>
            <consortium name="The Broad Institute Genome Sequencing Center for Infectious Disease"/>
            <person name="Wu L."/>
            <person name="Ma J."/>
        </authorList>
    </citation>
    <scope>NUCLEOTIDE SEQUENCE [LARGE SCALE GENOMIC DNA]</scope>
    <source>
        <strain evidence="11">CGMCC 1.16305</strain>
    </source>
</reference>
<keyword evidence="4 7" id="KW-0238">DNA-binding</keyword>
<dbReference type="PANTHER" id="PTHR48111">
    <property type="entry name" value="REGULATOR OF RPOS"/>
    <property type="match status" value="1"/>
</dbReference>
<evidence type="ECO:0000313" key="10">
    <source>
        <dbReference type="EMBL" id="MFC7392281.1"/>
    </source>
</evidence>
<feature type="modified residue" description="4-aspartylphosphate" evidence="6">
    <location>
        <position position="52"/>
    </location>
</feature>
<dbReference type="Proteomes" id="UP001596505">
    <property type="component" value="Unassembled WGS sequence"/>
</dbReference>
<dbReference type="SMART" id="SM00448">
    <property type="entry name" value="REC"/>
    <property type="match status" value="1"/>
</dbReference>
<evidence type="ECO:0000256" key="4">
    <source>
        <dbReference type="ARBA" id="ARBA00023125"/>
    </source>
</evidence>
<evidence type="ECO:0000313" key="11">
    <source>
        <dbReference type="Proteomes" id="UP001596505"/>
    </source>
</evidence>
<keyword evidence="2" id="KW-0902">Two-component regulatory system</keyword>
<keyword evidence="3" id="KW-0805">Transcription regulation</keyword>
<dbReference type="Pfam" id="PF00072">
    <property type="entry name" value="Response_reg"/>
    <property type="match status" value="1"/>
</dbReference>
<evidence type="ECO:0000256" key="6">
    <source>
        <dbReference type="PROSITE-ProRule" id="PRU00169"/>
    </source>
</evidence>
<dbReference type="PANTHER" id="PTHR48111:SF54">
    <property type="entry name" value="STAGE 0 SPORULATION PROTEIN A HOMOLOG"/>
    <property type="match status" value="1"/>
</dbReference>
<sequence length="230" mass="26094">MSSVMVVEDEHAIRSFIVLNLKRSGFEVVEASSGEAALDYLNENTIDIVLLDIMLPGIDGFEVCRQIRERFQDIGIIMLTAKVQEADKVSGLTLGADDYVSKPFSPVELIARVNSLVRRLKVNKSDEESNTITSGPFKLSVKESRLFKNQTFIDLTPTEFELVRLLMEHANESLTRDELLDHVWGKNYVGDTKIVDVNIRRLRRKIEDDPSSPKYVTTHWGRGYMWSGDA</sequence>
<dbReference type="CDD" id="cd00383">
    <property type="entry name" value="trans_reg_C"/>
    <property type="match status" value="1"/>
</dbReference>
<organism evidence="10 11">
    <name type="scientific">Scopulibacillus cellulosilyticus</name>
    <dbReference type="NCBI Taxonomy" id="2665665"/>
    <lineage>
        <taxon>Bacteria</taxon>
        <taxon>Bacillati</taxon>
        <taxon>Bacillota</taxon>
        <taxon>Bacilli</taxon>
        <taxon>Bacillales</taxon>
        <taxon>Sporolactobacillaceae</taxon>
        <taxon>Scopulibacillus</taxon>
    </lineage>
</organism>
<dbReference type="SUPFAM" id="SSF52172">
    <property type="entry name" value="CheY-like"/>
    <property type="match status" value="1"/>
</dbReference>
<evidence type="ECO:0000256" key="2">
    <source>
        <dbReference type="ARBA" id="ARBA00023012"/>
    </source>
</evidence>
<feature type="DNA-binding region" description="OmpR/PhoB-type" evidence="7">
    <location>
        <begin position="129"/>
        <end position="228"/>
    </location>
</feature>
<feature type="domain" description="Response regulatory" evidence="8">
    <location>
        <begin position="3"/>
        <end position="117"/>
    </location>
</feature>
<gene>
    <name evidence="10" type="ORF">ACFQRG_04735</name>
</gene>
<evidence type="ECO:0000256" key="5">
    <source>
        <dbReference type="ARBA" id="ARBA00023163"/>
    </source>
</evidence>
<dbReference type="PROSITE" id="PS50110">
    <property type="entry name" value="RESPONSE_REGULATORY"/>
    <property type="match status" value="1"/>
</dbReference>